<dbReference type="GO" id="GO:0031956">
    <property type="term" value="F:medium-chain fatty acid-CoA ligase activity"/>
    <property type="evidence" value="ECO:0007669"/>
    <property type="project" value="TreeGrafter"/>
</dbReference>
<keyword evidence="2 5" id="KW-0436">Ligase</keyword>
<comment type="caution">
    <text evidence="5">The sequence shown here is derived from an EMBL/GenBank/DDBJ whole genome shotgun (WGS) entry which is preliminary data.</text>
</comment>
<accession>A0A4Q5HEN6</accession>
<dbReference type="Gene3D" id="3.30.300.30">
    <property type="match status" value="1"/>
</dbReference>
<dbReference type="InterPro" id="IPR042099">
    <property type="entry name" value="ANL_N_sf"/>
</dbReference>
<dbReference type="InterPro" id="IPR025110">
    <property type="entry name" value="AMP-bd_C"/>
</dbReference>
<dbReference type="OrthoDB" id="9765680at2"/>
<gene>
    <name evidence="5" type="ORF">EAJ06_12450</name>
</gene>
<protein>
    <submittedName>
        <fullName evidence="5">Long-chain fatty acid--CoA ligase</fullName>
    </submittedName>
</protein>
<organism evidence="5 6">
    <name type="scientific">Bacteroides intestinalis</name>
    <dbReference type="NCBI Taxonomy" id="329854"/>
    <lineage>
        <taxon>Bacteria</taxon>
        <taxon>Pseudomonadati</taxon>
        <taxon>Bacteroidota</taxon>
        <taxon>Bacteroidia</taxon>
        <taxon>Bacteroidales</taxon>
        <taxon>Bacteroidaceae</taxon>
        <taxon>Bacteroides</taxon>
    </lineage>
</organism>
<evidence type="ECO:0000259" key="4">
    <source>
        <dbReference type="Pfam" id="PF13193"/>
    </source>
</evidence>
<dbReference type="CDD" id="cd04433">
    <property type="entry name" value="AFD_class_I"/>
    <property type="match status" value="1"/>
</dbReference>
<keyword evidence="6" id="KW-1185">Reference proteome</keyword>
<sequence>MAAFLFNGAEEYSYKMLVEYINQHKKYFPLYKTHDIFAYFENLIKAIVTNRPLVLLDSDLNPSEVAGVDESQVNIAVQLPDYHFDDINSVVAALQKSSSEITIFTSGTTGQPKKVVHSIETLTRSVHLGDRYKGQVWAYAYNPTHMAGLQVFFQAFENQNTLVNVFNMQRSDVYQKIAQYQITHISATPTFYRLLLPFEESYPMVQRVTLGGEKSDNHLYENIKKIFPKAKINNVYASTEAGSLFAAKGDCFQIPEKICEKFTVVDDELLIHKSLLGKSDCFKFDGDYYHSGDLIEWVNKEEGIFKFKSRKNELVNVGGYKVNPGEVEDAINAIEGVRQSLVYGKANSILGNVLIAEVHLEDGAEVTDIEIRKTLRKQLQDFKIPRKIKFVEAFLLTRTGKLKRS</sequence>
<dbReference type="SUPFAM" id="SSF56801">
    <property type="entry name" value="Acetyl-CoA synthetase-like"/>
    <property type="match status" value="1"/>
</dbReference>
<dbReference type="Gene3D" id="3.40.50.12780">
    <property type="entry name" value="N-terminal domain of ligase-like"/>
    <property type="match status" value="1"/>
</dbReference>
<feature type="domain" description="AMP-binding enzyme C-terminal" evidence="4">
    <location>
        <begin position="326"/>
        <end position="401"/>
    </location>
</feature>
<evidence type="ECO:0000259" key="3">
    <source>
        <dbReference type="Pfam" id="PF00501"/>
    </source>
</evidence>
<dbReference type="InterPro" id="IPR000873">
    <property type="entry name" value="AMP-dep_synth/lig_dom"/>
</dbReference>
<dbReference type="GO" id="GO:0006631">
    <property type="term" value="P:fatty acid metabolic process"/>
    <property type="evidence" value="ECO:0007669"/>
    <property type="project" value="TreeGrafter"/>
</dbReference>
<dbReference type="Pfam" id="PF00501">
    <property type="entry name" value="AMP-binding"/>
    <property type="match status" value="1"/>
</dbReference>
<dbReference type="RefSeq" id="WP_115502543.1">
    <property type="nucleotide sequence ID" value="NZ_CABMMK010000003.1"/>
</dbReference>
<evidence type="ECO:0000313" key="6">
    <source>
        <dbReference type="Proteomes" id="UP000291191"/>
    </source>
</evidence>
<dbReference type="EMBL" id="RCXO01000015">
    <property type="protein sequence ID" value="RYT79736.1"/>
    <property type="molecule type" value="Genomic_DNA"/>
</dbReference>
<proteinExistence type="inferred from homology"/>
<dbReference type="AlphaFoldDB" id="A0A4Q5HEN6"/>
<evidence type="ECO:0000256" key="1">
    <source>
        <dbReference type="ARBA" id="ARBA00006432"/>
    </source>
</evidence>
<evidence type="ECO:0000313" key="5">
    <source>
        <dbReference type="EMBL" id="RYT79736.1"/>
    </source>
</evidence>
<dbReference type="Pfam" id="PF13193">
    <property type="entry name" value="AMP-binding_C"/>
    <property type="match status" value="1"/>
</dbReference>
<comment type="similarity">
    <text evidence="1">Belongs to the ATP-dependent AMP-binding enzyme family.</text>
</comment>
<dbReference type="InterPro" id="IPR045851">
    <property type="entry name" value="AMP-bd_C_sf"/>
</dbReference>
<name>A0A4Q5HEN6_9BACE</name>
<feature type="domain" description="AMP-dependent synthetase/ligase" evidence="3">
    <location>
        <begin position="90"/>
        <end position="247"/>
    </location>
</feature>
<dbReference type="PANTHER" id="PTHR43201:SF5">
    <property type="entry name" value="MEDIUM-CHAIN ACYL-COA LIGASE ACSF2, MITOCHONDRIAL"/>
    <property type="match status" value="1"/>
</dbReference>
<reference evidence="5 6" key="1">
    <citation type="journal article" date="2019" name="Science, e1252229">
        <title>Invertible promoters mediate bacterial phase variation, antibiotic resistance, and host adaptation in the gut.</title>
        <authorList>
            <person name="Jiang X."/>
            <person name="Hall A.B."/>
            <person name="Arthur T.D."/>
            <person name="Plichta D.R."/>
            <person name="Covington C.T."/>
            <person name="Poyet M."/>
            <person name="Crothers J."/>
            <person name="Moses P.L."/>
            <person name="Tolonen A.C."/>
            <person name="Vlamakis H."/>
            <person name="Alm E.J."/>
            <person name="Xavier R.J."/>
        </authorList>
    </citation>
    <scope>NUCLEOTIDE SEQUENCE [LARGE SCALE GENOMIC DNA]</scope>
    <source>
        <strain evidence="6">bf_0095</strain>
    </source>
</reference>
<dbReference type="PANTHER" id="PTHR43201">
    <property type="entry name" value="ACYL-COA SYNTHETASE"/>
    <property type="match status" value="1"/>
</dbReference>
<dbReference type="Proteomes" id="UP000291191">
    <property type="component" value="Unassembled WGS sequence"/>
</dbReference>
<evidence type="ECO:0000256" key="2">
    <source>
        <dbReference type="ARBA" id="ARBA00022598"/>
    </source>
</evidence>